<dbReference type="PIRSF" id="PIRSF015040">
    <property type="entry name" value="ATPase_SAG2001_prd"/>
    <property type="match status" value="1"/>
</dbReference>
<reference evidence="2 3" key="1">
    <citation type="submission" date="2016-01" db="EMBL/GenBank/DDBJ databases">
        <authorList>
            <person name="McClelland M."/>
            <person name="Jain A."/>
            <person name="Saraogi P."/>
            <person name="Mendelson R."/>
            <person name="Westerman R."/>
            <person name="SanMiguel P."/>
            <person name="Csonka L."/>
        </authorList>
    </citation>
    <scope>NUCLEOTIDE SEQUENCE [LARGE SCALE GENOMIC DNA]</scope>
    <source>
        <strain evidence="2 3">PE8-15</strain>
    </source>
</reference>
<dbReference type="AlphaFoldDB" id="A0A120EBL0"/>
<accession>A0A120EBL0</accession>
<evidence type="ECO:0000313" key="3">
    <source>
        <dbReference type="Proteomes" id="UP000065797"/>
    </source>
</evidence>
<dbReference type="InterPro" id="IPR051162">
    <property type="entry name" value="T4SS_component"/>
</dbReference>
<proteinExistence type="predicted"/>
<comment type="caution">
    <text evidence="2">The sequence shown here is derived from an EMBL/GenBank/DDBJ whole genome shotgun (WGS) entry which is preliminary data.</text>
</comment>
<dbReference type="EMBL" id="LRPH01000099">
    <property type="protein sequence ID" value="KWU54493.1"/>
    <property type="molecule type" value="Genomic_DNA"/>
</dbReference>
<dbReference type="Pfam" id="PF12846">
    <property type="entry name" value="AAA_10"/>
    <property type="match status" value="1"/>
</dbReference>
<dbReference type="PANTHER" id="PTHR30121:SF6">
    <property type="entry name" value="SLR6007 PROTEIN"/>
    <property type="match status" value="1"/>
</dbReference>
<dbReference type="Proteomes" id="UP000065797">
    <property type="component" value="Unassembled WGS sequence"/>
</dbReference>
<dbReference type="SUPFAM" id="SSF52540">
    <property type="entry name" value="P-loop containing nucleoside triphosphate hydrolases"/>
    <property type="match status" value="1"/>
</dbReference>
<name>A0A120EBL0_BACMY</name>
<gene>
    <name evidence="2" type="ORF">AWW70_03420</name>
</gene>
<dbReference type="Gene3D" id="3.40.50.300">
    <property type="entry name" value="P-loop containing nucleotide triphosphate hydrolases"/>
    <property type="match status" value="2"/>
</dbReference>
<sequence>MNQVEFPVKYFHDNLIFNQDGSCWAYYEAYGIPYEFRGDDDKNTLFMRQLGLFWNFDEEKHLLMIPVYQNFQEKADEFKETVSGELKELAMDHTDDVVHELERKFGKNAVEYRYFIGVKLKVRHIQEGLKEMLYTAFHTFKNTAEQFGLLGDTKILKTDLEMFKREASAFKNKIRKHLAVRALETNEAQWIILRNFYRTLEAPVTAGWTPPVQSDDSAIIPNQESLLRLSEAEFDVKGRHIEMSQIGTDGLEYPAYMSFLSTSKIPYTMEFPDQEWMYMIQNIDFPIELSVRTENINHRKALSKLNKKKKDLEDQEAHARENAQTVGLNVYEGVQEATELQALIQKTRMPLVKTSVSFCICAEDLDTMRRNTNSLISIYREMMIELVRPYGDQFLLFNEFIPGSRRYVNDYIHFMEPGVLAAGMFGATQDLGDNIGFYIETTGILNKAVYMTPSLAATNTVANQKTSALSVAVTGSTGSGKSFGTNLIVYLAVLGGAQTLIVDPKGERGNWTEDLHGLEGKVNVITLGTDRRDEGKLDPFIIHKHSRKDAIELAMTILTFITGIKPDNSEKFPRLASAVEFVAGMEEPCLTAVSQYLEDSEDKVDQQLAAHIQAFENLSFAHLIFGDGTNRDIELDTAVNIIQIQHLDMPDIQKDPKDYTLQENLSVSMLMSLSSFARKFFQKDPTKFKIVLLDEAWAIMGTSQGRELARKLVREGRALNSAVYFSTQSASDLGDETFKNNIGMKFSFRNTDSKEISSILDFFGLPDNEENHAIITNLETGQCLFQDIQGRTGVVTKDVVFKDLYDAFDTRPNARKNYRKSNDDEKQEVNATFVEGGEEKINVGVS</sequence>
<dbReference type="RefSeq" id="WP_060751955.1">
    <property type="nucleotide sequence ID" value="NZ_LRPH01000099.1"/>
</dbReference>
<evidence type="ECO:0000313" key="2">
    <source>
        <dbReference type="EMBL" id="KWU54493.1"/>
    </source>
</evidence>
<organism evidence="2 3">
    <name type="scientific">Bacillus mycoides</name>
    <dbReference type="NCBI Taxonomy" id="1405"/>
    <lineage>
        <taxon>Bacteria</taxon>
        <taxon>Bacillati</taxon>
        <taxon>Bacillota</taxon>
        <taxon>Bacilli</taxon>
        <taxon>Bacillales</taxon>
        <taxon>Bacillaceae</taxon>
        <taxon>Bacillus</taxon>
        <taxon>Bacillus cereus group</taxon>
    </lineage>
</organism>
<dbReference type="PANTHER" id="PTHR30121">
    <property type="entry name" value="UNCHARACTERIZED PROTEIN YJGR-RELATED"/>
    <property type="match status" value="1"/>
</dbReference>
<feature type="coiled-coil region" evidence="1">
    <location>
        <begin position="295"/>
        <end position="322"/>
    </location>
</feature>
<dbReference type="InterPro" id="IPR016628">
    <property type="entry name" value="ATPase_SAG2001_prd"/>
</dbReference>
<evidence type="ECO:0000256" key="1">
    <source>
        <dbReference type="SAM" id="Coils"/>
    </source>
</evidence>
<keyword evidence="1" id="KW-0175">Coiled coil</keyword>
<dbReference type="InterPro" id="IPR027417">
    <property type="entry name" value="P-loop_NTPase"/>
</dbReference>
<protein>
    <submittedName>
        <fullName evidence="2">ATP synthase</fullName>
    </submittedName>
</protein>